<comment type="catalytic activity">
    <reaction evidence="5">
        <text>a beta-lactam + H2O = a substituted beta-amino acid</text>
        <dbReference type="Rhea" id="RHEA:20401"/>
        <dbReference type="ChEBI" id="CHEBI:15377"/>
        <dbReference type="ChEBI" id="CHEBI:35627"/>
        <dbReference type="ChEBI" id="CHEBI:140347"/>
        <dbReference type="EC" id="3.5.2.6"/>
    </reaction>
</comment>
<evidence type="ECO:0000256" key="2">
    <source>
        <dbReference type="ARBA" id="ARBA00022801"/>
    </source>
</evidence>
<keyword evidence="3 5" id="KW-0046">Antibiotic resistance</keyword>
<keyword evidence="2 5" id="KW-0378">Hydrolase</keyword>
<dbReference type="GO" id="GO:0008800">
    <property type="term" value="F:beta-lactamase activity"/>
    <property type="evidence" value="ECO:0007669"/>
    <property type="project" value="UniProtKB-UniRule"/>
</dbReference>
<dbReference type="OrthoDB" id="9793489at2"/>
<sequence>MKKLLFLFLLSYTTFAQSTQKKIDSVRVLLEKVYNEKNAAGIYELTGESFRKQLPETEINKVITRLHAELGLWKSSEFQKNTDGVAYYKGVFDKTNQNVYLGLDNQDKIATLLFQPYTGDKPKKDYPVATDNKMVTPLDLKVDSIVRPYIQWKHTVGVALAIIKDGKVYTYNYGETKRDNKTLPDPDKTLYEIGSISKTFTAVLLADEVVKGKMSLDDPINKYLPDSIGNMTYNGVPITLKTLSNHSSGFPRLPINLYKKGDPADDPYKNYDTQRMYTYLKNFKPYREVGINYEYSNFAVGLLGNILALQNHISYEKLMEERITKPLKMTHTFVTIPSKQASDFAQGYNEKGEATAPWDLNTLVGAGGIRSTVNDLVKYINAHMDKAPEKLQKAIDLTHQVTFEKGQTIIGLGWHTGKMKEQTIFQHSGGTGGFRTLVAFDKENKIGVMVLSNTAEEVALMGFALLKK</sequence>
<proteinExistence type="inferred from homology"/>
<evidence type="ECO:0000256" key="1">
    <source>
        <dbReference type="ARBA" id="ARBA00007840"/>
    </source>
</evidence>
<evidence type="ECO:0000313" key="8">
    <source>
        <dbReference type="Proteomes" id="UP000293162"/>
    </source>
</evidence>
<evidence type="ECO:0000256" key="4">
    <source>
        <dbReference type="ARBA" id="ARBA00038473"/>
    </source>
</evidence>
<evidence type="ECO:0000259" key="6">
    <source>
        <dbReference type="Pfam" id="PF00144"/>
    </source>
</evidence>
<dbReference type="GO" id="GO:0030288">
    <property type="term" value="C:outer membrane-bounded periplasmic space"/>
    <property type="evidence" value="ECO:0007669"/>
    <property type="project" value="InterPro"/>
</dbReference>
<organism evidence="7 8">
    <name type="scientific">Emticicia agri</name>
    <dbReference type="NCBI Taxonomy" id="2492393"/>
    <lineage>
        <taxon>Bacteria</taxon>
        <taxon>Pseudomonadati</taxon>
        <taxon>Bacteroidota</taxon>
        <taxon>Cytophagia</taxon>
        <taxon>Cytophagales</taxon>
        <taxon>Leadbetterellaceae</taxon>
        <taxon>Emticicia</taxon>
    </lineage>
</organism>
<dbReference type="EC" id="3.5.2.6" evidence="5"/>
<name>A0A4Q5LYW2_9BACT</name>
<evidence type="ECO:0000313" key="7">
    <source>
        <dbReference type="EMBL" id="RYU95008.1"/>
    </source>
</evidence>
<keyword evidence="8" id="KW-1185">Reference proteome</keyword>
<dbReference type="InterPro" id="IPR001466">
    <property type="entry name" value="Beta-lactam-related"/>
</dbReference>
<comment type="similarity">
    <text evidence="1 5">Belongs to the class-C beta-lactamase family.</text>
</comment>
<dbReference type="InterPro" id="IPR001586">
    <property type="entry name" value="Beta-lactam_class-C_AS"/>
</dbReference>
<dbReference type="PANTHER" id="PTHR22935:SF95">
    <property type="entry name" value="BETA-LACTAMASE-LIKE 1-RELATED"/>
    <property type="match status" value="1"/>
</dbReference>
<dbReference type="PANTHER" id="PTHR22935">
    <property type="entry name" value="PENICILLIN-BINDING PROTEIN"/>
    <property type="match status" value="1"/>
</dbReference>
<dbReference type="AlphaFoldDB" id="A0A4Q5LYW2"/>
<dbReference type="RefSeq" id="WP_130021622.1">
    <property type="nucleotide sequence ID" value="NZ_SEWF01000019.1"/>
</dbReference>
<evidence type="ECO:0000256" key="5">
    <source>
        <dbReference type="RuleBase" id="RU361140"/>
    </source>
</evidence>
<evidence type="ECO:0000256" key="3">
    <source>
        <dbReference type="ARBA" id="ARBA00023251"/>
    </source>
</evidence>
<dbReference type="Proteomes" id="UP000293162">
    <property type="component" value="Unassembled WGS sequence"/>
</dbReference>
<dbReference type="Pfam" id="PF00144">
    <property type="entry name" value="Beta-lactamase"/>
    <property type="match status" value="1"/>
</dbReference>
<gene>
    <name evidence="7" type="ORF">EWM59_14085</name>
</gene>
<dbReference type="GO" id="GO:0046677">
    <property type="term" value="P:response to antibiotic"/>
    <property type="evidence" value="ECO:0007669"/>
    <property type="project" value="UniProtKB-UniRule"/>
</dbReference>
<dbReference type="GO" id="GO:0017001">
    <property type="term" value="P:antibiotic catabolic process"/>
    <property type="evidence" value="ECO:0007669"/>
    <property type="project" value="InterPro"/>
</dbReference>
<dbReference type="PROSITE" id="PS00336">
    <property type="entry name" value="BETA_LACTAMASE_C"/>
    <property type="match status" value="1"/>
</dbReference>
<dbReference type="EMBL" id="SEWF01000019">
    <property type="protein sequence ID" value="RYU95008.1"/>
    <property type="molecule type" value="Genomic_DNA"/>
</dbReference>
<dbReference type="InterPro" id="IPR051478">
    <property type="entry name" value="Beta-lactamase-like_AB/R"/>
</dbReference>
<dbReference type="SUPFAM" id="SSF56601">
    <property type="entry name" value="beta-lactamase/transpeptidase-like"/>
    <property type="match status" value="1"/>
</dbReference>
<dbReference type="Gene3D" id="3.40.710.10">
    <property type="entry name" value="DD-peptidase/beta-lactamase superfamily"/>
    <property type="match status" value="1"/>
</dbReference>
<reference evidence="7 8" key="1">
    <citation type="submission" date="2019-02" db="EMBL/GenBank/DDBJ databases">
        <title>Bacterial novel species Emticicia sp. 17J42-9 isolated from soil.</title>
        <authorList>
            <person name="Jung H.-Y."/>
        </authorList>
    </citation>
    <scope>NUCLEOTIDE SEQUENCE [LARGE SCALE GENOMIC DNA]</scope>
    <source>
        <strain evidence="7 8">17J42-9</strain>
    </source>
</reference>
<accession>A0A4Q5LYW2</accession>
<comment type="caution">
    <text evidence="7">The sequence shown here is derived from an EMBL/GenBank/DDBJ whole genome shotgun (WGS) entry which is preliminary data.</text>
</comment>
<feature type="domain" description="Beta-lactamase-related" evidence="6">
    <location>
        <begin position="142"/>
        <end position="457"/>
    </location>
</feature>
<dbReference type="InterPro" id="IPR012338">
    <property type="entry name" value="Beta-lactam/transpept-like"/>
</dbReference>
<protein>
    <recommendedName>
        <fullName evidence="5">Beta-lactamase</fullName>
        <ecNumber evidence="5">3.5.2.6</ecNumber>
    </recommendedName>
</protein>
<comment type="similarity">
    <text evidence="4">Belongs to the beta-lactamase family.</text>
</comment>